<dbReference type="GO" id="GO:0006508">
    <property type="term" value="P:proteolysis"/>
    <property type="evidence" value="ECO:0007669"/>
    <property type="project" value="UniProtKB-KW"/>
</dbReference>
<dbReference type="Pfam" id="PF01523">
    <property type="entry name" value="PmbA_TldD_1st"/>
    <property type="match status" value="1"/>
</dbReference>
<dbReference type="EMBL" id="CP003382">
    <property type="protein sequence ID" value="AFZ68137.1"/>
    <property type="molecule type" value="Genomic_DNA"/>
</dbReference>
<protein>
    <submittedName>
        <fullName evidence="5">Putative Zn-dependent protease-like protein</fullName>
    </submittedName>
</protein>
<dbReference type="PANTHER" id="PTHR43421">
    <property type="entry name" value="METALLOPROTEASE PMBA"/>
    <property type="match status" value="1"/>
</dbReference>
<feature type="domain" description="Metalloprotease TldD/E C-terminal" evidence="3">
    <location>
        <begin position="227"/>
        <end position="447"/>
    </location>
</feature>
<dbReference type="GO" id="GO:0005829">
    <property type="term" value="C:cytosol"/>
    <property type="evidence" value="ECO:0007669"/>
    <property type="project" value="TreeGrafter"/>
</dbReference>
<dbReference type="Pfam" id="PF19290">
    <property type="entry name" value="PmbA_TldD_2nd"/>
    <property type="match status" value="1"/>
</dbReference>
<comment type="similarity">
    <text evidence="1">Belongs to the peptidase U62 family.</text>
</comment>
<dbReference type="InterPro" id="IPR035068">
    <property type="entry name" value="TldD/PmbA_N"/>
</dbReference>
<dbReference type="Pfam" id="PF19289">
    <property type="entry name" value="PmbA_TldD_3rd"/>
    <property type="match status" value="1"/>
</dbReference>
<dbReference type="GO" id="GO:0008237">
    <property type="term" value="F:metallopeptidase activity"/>
    <property type="evidence" value="ECO:0007669"/>
    <property type="project" value="InterPro"/>
</dbReference>
<dbReference type="STRING" id="937777.Deipe_2672"/>
<keyword evidence="6" id="KW-1185">Reference proteome</keyword>
<dbReference type="PANTHER" id="PTHR43421:SF1">
    <property type="entry name" value="METALLOPROTEASE PMBA"/>
    <property type="match status" value="1"/>
</dbReference>
<dbReference type="InterPro" id="IPR045570">
    <property type="entry name" value="Metalloprtase-TldD/E_cen_dom"/>
</dbReference>
<dbReference type="HOGENOM" id="CLU_026425_4_0_0"/>
<evidence type="ECO:0000313" key="5">
    <source>
        <dbReference type="EMBL" id="AFZ68137.1"/>
    </source>
</evidence>
<dbReference type="InterPro" id="IPR047657">
    <property type="entry name" value="PmbA"/>
</dbReference>
<sequence length="448" mass="47718">MKPMTFDEARTYLMNRAREQGVQLEVFAQRGSSTSVKAFDGQVSEFKLAQRQGLGLRALAGGAWGYAFTENFSRPALDRALDSALENAALVGPQAHARLIAWGKAPELDLHGEGLSGVTVERKVQAALALEQAARSADGRVKSVPYNAYADSEDEVAVANTAGLERRYTSLGIYQYVSPLVSEDGQHKSKSEFHFTREFEELDPTRTALEATRKSLALLGAKRAPSGHFGAVIDRECMATLFRVYAGIFSGKMVQEGKSPLAGKLGQQVATPLVTLRDDATLARGMASRPFDAEGCPSAPLTLIEGGKLGAFLHNSETAAHAGVDSTGHASRAGYRGTVEVSPTNFFLEPGQDSREDLLRALGSGLLLTAVQGVHAGANPITGEFSLQAEGFWVEEGRVAYPLDVFTVAGNFLELLQEVEAVANDLKFFPSGAGAPSVRVRTLAVGGG</sequence>
<dbReference type="InterPro" id="IPR002510">
    <property type="entry name" value="Metalloprtase-TldD/E_N"/>
</dbReference>
<dbReference type="SUPFAM" id="SSF111283">
    <property type="entry name" value="Putative modulator of DNA gyrase, PmbA/TldD"/>
    <property type="match status" value="1"/>
</dbReference>
<evidence type="ECO:0000256" key="1">
    <source>
        <dbReference type="ARBA" id="ARBA00005836"/>
    </source>
</evidence>
<keyword evidence="5" id="KW-0645">Protease</keyword>
<evidence type="ECO:0000259" key="4">
    <source>
        <dbReference type="Pfam" id="PF19290"/>
    </source>
</evidence>
<dbReference type="KEGG" id="dpd:Deipe_2672"/>
<accession>L0A4Q3</accession>
<organism evidence="5 6">
    <name type="scientific">Deinococcus peraridilitoris (strain DSM 19664 / LMG 22246 / CIP 109416 / KR-200)</name>
    <dbReference type="NCBI Taxonomy" id="937777"/>
    <lineage>
        <taxon>Bacteria</taxon>
        <taxon>Thermotogati</taxon>
        <taxon>Deinococcota</taxon>
        <taxon>Deinococci</taxon>
        <taxon>Deinococcales</taxon>
        <taxon>Deinococcaceae</taxon>
        <taxon>Deinococcus</taxon>
    </lineage>
</organism>
<dbReference type="Proteomes" id="UP000010467">
    <property type="component" value="Chromosome"/>
</dbReference>
<feature type="domain" description="Metalloprotease TldD/E central" evidence="4">
    <location>
        <begin position="116"/>
        <end position="219"/>
    </location>
</feature>
<dbReference type="Gene3D" id="3.30.2290.10">
    <property type="entry name" value="PmbA/TldD superfamily"/>
    <property type="match status" value="1"/>
</dbReference>
<evidence type="ECO:0000313" key="6">
    <source>
        <dbReference type="Proteomes" id="UP000010467"/>
    </source>
</evidence>
<reference evidence="6" key="1">
    <citation type="submission" date="2012-03" db="EMBL/GenBank/DDBJ databases">
        <title>Complete sequence of chromosome of Deinococcus peraridilitoris DSM 19664.</title>
        <authorList>
            <person name="Lucas S."/>
            <person name="Copeland A."/>
            <person name="Lapidus A."/>
            <person name="Glavina del Rio T."/>
            <person name="Dalin E."/>
            <person name="Tice H."/>
            <person name="Bruce D."/>
            <person name="Goodwin L."/>
            <person name="Pitluck S."/>
            <person name="Peters L."/>
            <person name="Mikhailova N."/>
            <person name="Lu M."/>
            <person name="Kyrpides N."/>
            <person name="Mavromatis K."/>
            <person name="Ivanova N."/>
            <person name="Brettin T."/>
            <person name="Detter J.C."/>
            <person name="Han C."/>
            <person name="Larimer F."/>
            <person name="Land M."/>
            <person name="Hauser L."/>
            <person name="Markowitz V."/>
            <person name="Cheng J.-F."/>
            <person name="Hugenholtz P."/>
            <person name="Woyke T."/>
            <person name="Wu D."/>
            <person name="Pukall R."/>
            <person name="Steenblock K."/>
            <person name="Brambilla E."/>
            <person name="Klenk H.-P."/>
            <person name="Eisen J.A."/>
        </authorList>
    </citation>
    <scope>NUCLEOTIDE SEQUENCE [LARGE SCALE GENOMIC DNA]</scope>
    <source>
        <strain evidence="6">DSM 19664 / LMG 22246 / CIP 109416 / KR-200</strain>
    </source>
</reference>
<proteinExistence type="inferred from homology"/>
<keyword evidence="5" id="KW-0378">Hydrolase</keyword>
<evidence type="ECO:0000259" key="3">
    <source>
        <dbReference type="Pfam" id="PF19289"/>
    </source>
</evidence>
<dbReference type="PATRIC" id="fig|937777.3.peg.2682"/>
<dbReference type="eggNOG" id="COG0312">
    <property type="taxonomic scope" value="Bacteria"/>
</dbReference>
<dbReference type="InterPro" id="IPR045569">
    <property type="entry name" value="Metalloprtase-TldD/E_C"/>
</dbReference>
<name>L0A4Q3_DEIPD</name>
<dbReference type="AlphaFoldDB" id="L0A4Q3"/>
<evidence type="ECO:0000259" key="2">
    <source>
        <dbReference type="Pfam" id="PF01523"/>
    </source>
</evidence>
<dbReference type="InterPro" id="IPR036059">
    <property type="entry name" value="TldD/PmbA_sf"/>
</dbReference>
<feature type="domain" description="Metalloprotease TldD/E N-terminal" evidence="2">
    <location>
        <begin position="25"/>
        <end position="88"/>
    </location>
</feature>
<gene>
    <name evidence="5" type="ordered locus">Deipe_2672</name>
</gene>